<evidence type="ECO:0000256" key="3">
    <source>
        <dbReference type="ARBA" id="ARBA00022525"/>
    </source>
</evidence>
<dbReference type="PANTHER" id="PTHR46886:SF2">
    <property type="entry name" value="INSULIN-LIKE GROWTH FACTOR III"/>
    <property type="match status" value="1"/>
</dbReference>
<dbReference type="SMART" id="SM00078">
    <property type="entry name" value="IlGF"/>
    <property type="match status" value="1"/>
</dbReference>
<dbReference type="SUPFAM" id="SSF56994">
    <property type="entry name" value="Insulin-like"/>
    <property type="match status" value="1"/>
</dbReference>
<evidence type="ECO:0000256" key="4">
    <source>
        <dbReference type="ARBA" id="ARBA00022729"/>
    </source>
</evidence>
<dbReference type="GeneTree" id="ENSGT01010000228067"/>
<reference evidence="7" key="1">
    <citation type="submission" date="2025-08" db="UniProtKB">
        <authorList>
            <consortium name="Ensembl"/>
        </authorList>
    </citation>
    <scope>IDENTIFICATION</scope>
</reference>
<dbReference type="PANTHER" id="PTHR46886">
    <property type="entry name" value="INSULIN-LIKE GROWTH FACTOR II"/>
    <property type="match status" value="1"/>
</dbReference>
<dbReference type="InterPro" id="IPR022353">
    <property type="entry name" value="Insulin_CS"/>
</dbReference>
<dbReference type="GO" id="GO:0046628">
    <property type="term" value="P:positive regulation of insulin receptor signaling pathway"/>
    <property type="evidence" value="ECO:0007669"/>
    <property type="project" value="TreeGrafter"/>
</dbReference>
<dbReference type="Ensembl" id="ENSLLET00000019530.1">
    <property type="protein sequence ID" value="ENSLLEP00000018791.1"/>
    <property type="gene ID" value="ENSLLEG00000011930.1"/>
</dbReference>
<dbReference type="GO" id="GO:0043410">
    <property type="term" value="P:positive regulation of MAPK cascade"/>
    <property type="evidence" value="ECO:0007669"/>
    <property type="project" value="TreeGrafter"/>
</dbReference>
<dbReference type="OrthoDB" id="8936076at2759"/>
<evidence type="ECO:0000256" key="5">
    <source>
        <dbReference type="RuleBase" id="RU000406"/>
    </source>
</evidence>
<evidence type="ECO:0000256" key="1">
    <source>
        <dbReference type="ARBA" id="ARBA00004613"/>
    </source>
</evidence>
<dbReference type="GO" id="GO:0051147">
    <property type="term" value="P:regulation of muscle cell differentiation"/>
    <property type="evidence" value="ECO:0007669"/>
    <property type="project" value="TreeGrafter"/>
</dbReference>
<dbReference type="GO" id="GO:1905564">
    <property type="term" value="P:positive regulation of vascular endothelial cell proliferation"/>
    <property type="evidence" value="ECO:0007669"/>
    <property type="project" value="TreeGrafter"/>
</dbReference>
<sequence>MCLLDSKTQKCAELTKKKASHRATSRIAICLFLVYALHVETADARCSRPRTKEMLCGAELVDILQFICGTTGFYFSKVAPQRSRSRPGIVEECCFCGCSVAILESYCAYPVINSTGRED</sequence>
<evidence type="ECO:0000259" key="6">
    <source>
        <dbReference type="SMART" id="SM00078"/>
    </source>
</evidence>
<dbReference type="PROSITE" id="PS00262">
    <property type="entry name" value="INSULIN"/>
    <property type="match status" value="1"/>
</dbReference>
<dbReference type="InterPro" id="IPR016179">
    <property type="entry name" value="Insulin-like"/>
</dbReference>
<feature type="domain" description="Insulin-like" evidence="6">
    <location>
        <begin position="53"/>
        <end position="107"/>
    </location>
</feature>
<dbReference type="Pfam" id="PF00049">
    <property type="entry name" value="Insulin"/>
    <property type="match status" value="1"/>
</dbReference>
<accession>A0A8C5MRY9</accession>
<dbReference type="InterPro" id="IPR036438">
    <property type="entry name" value="Insulin-like_sf"/>
</dbReference>
<evidence type="ECO:0000313" key="8">
    <source>
        <dbReference type="Proteomes" id="UP000694569"/>
    </source>
</evidence>
<keyword evidence="4" id="KW-0732">Signal</keyword>
<organism evidence="7 8">
    <name type="scientific">Leptobrachium leishanense</name>
    <name type="common">Leishan spiny toad</name>
    <dbReference type="NCBI Taxonomy" id="445787"/>
    <lineage>
        <taxon>Eukaryota</taxon>
        <taxon>Metazoa</taxon>
        <taxon>Chordata</taxon>
        <taxon>Craniata</taxon>
        <taxon>Vertebrata</taxon>
        <taxon>Euteleostomi</taxon>
        <taxon>Amphibia</taxon>
        <taxon>Batrachia</taxon>
        <taxon>Anura</taxon>
        <taxon>Pelobatoidea</taxon>
        <taxon>Megophryidae</taxon>
        <taxon>Leptobrachium</taxon>
    </lineage>
</organism>
<evidence type="ECO:0000313" key="7">
    <source>
        <dbReference type="Ensembl" id="ENSLLEP00000018791.1"/>
    </source>
</evidence>
<dbReference type="GO" id="GO:0008083">
    <property type="term" value="F:growth factor activity"/>
    <property type="evidence" value="ECO:0007669"/>
    <property type="project" value="TreeGrafter"/>
</dbReference>
<comment type="similarity">
    <text evidence="2 5">Belongs to the insulin family.</text>
</comment>
<dbReference type="GO" id="GO:0005179">
    <property type="term" value="F:hormone activity"/>
    <property type="evidence" value="ECO:0007669"/>
    <property type="project" value="InterPro"/>
</dbReference>
<dbReference type="GO" id="GO:0045944">
    <property type="term" value="P:positive regulation of transcription by RNA polymerase II"/>
    <property type="evidence" value="ECO:0007669"/>
    <property type="project" value="TreeGrafter"/>
</dbReference>
<evidence type="ECO:0000256" key="2">
    <source>
        <dbReference type="ARBA" id="ARBA00009034"/>
    </source>
</evidence>
<dbReference type="Gene3D" id="1.10.100.10">
    <property type="entry name" value="Insulin-like"/>
    <property type="match status" value="1"/>
</dbReference>
<keyword evidence="8" id="KW-1185">Reference proteome</keyword>
<name>A0A8C5MRY9_9ANUR</name>
<dbReference type="GO" id="GO:0005615">
    <property type="term" value="C:extracellular space"/>
    <property type="evidence" value="ECO:0007669"/>
    <property type="project" value="TreeGrafter"/>
</dbReference>
<protein>
    <recommendedName>
        <fullName evidence="6">Insulin-like domain-containing protein</fullName>
    </recommendedName>
</protein>
<comment type="subcellular location">
    <subcellularLocation>
        <location evidence="1 5">Secreted</location>
    </subcellularLocation>
</comment>
<dbReference type="PRINTS" id="PR00276">
    <property type="entry name" value="INSULINFAMLY"/>
</dbReference>
<dbReference type="Proteomes" id="UP000694569">
    <property type="component" value="Unplaced"/>
</dbReference>
<dbReference type="GO" id="GO:0005159">
    <property type="term" value="F:insulin-like growth factor receptor binding"/>
    <property type="evidence" value="ECO:0007669"/>
    <property type="project" value="TreeGrafter"/>
</dbReference>
<dbReference type="GO" id="GO:0043539">
    <property type="term" value="F:protein serine/threonine kinase activator activity"/>
    <property type="evidence" value="ECO:0007669"/>
    <property type="project" value="TreeGrafter"/>
</dbReference>
<dbReference type="AlphaFoldDB" id="A0A8C5MRY9"/>
<reference evidence="7" key="2">
    <citation type="submission" date="2025-09" db="UniProtKB">
        <authorList>
            <consortium name="Ensembl"/>
        </authorList>
    </citation>
    <scope>IDENTIFICATION</scope>
</reference>
<dbReference type="InterPro" id="IPR022352">
    <property type="entry name" value="Ins/IGF/rlx"/>
</dbReference>
<dbReference type="GO" id="GO:0042104">
    <property type="term" value="P:positive regulation of activated T cell proliferation"/>
    <property type="evidence" value="ECO:0007669"/>
    <property type="project" value="TreeGrafter"/>
</dbReference>
<proteinExistence type="inferred from homology"/>
<keyword evidence="3 5" id="KW-0964">Secreted</keyword>